<dbReference type="EMBL" id="JBHUKU010000003">
    <property type="protein sequence ID" value="MFD2458252.1"/>
    <property type="molecule type" value="Genomic_DNA"/>
</dbReference>
<gene>
    <name evidence="2" type="ORF">ACFSYJ_06575</name>
</gene>
<sequence>MFKMSRSALSGAFVASLTAIGLATAPAMSHASTIEVKSADPAAGEYCAVIVSKELDKNGHSKVLAKSCSHASGEDAHHKARSEHARASNSPVSAFDETLLLNEYQDANYGGGVIYSFYGTAGGCDSSGYHLVNYWSVENNVSSMQGYNNCNRVKVHTEKCDASETNCDWGYFNLDVPYLGDYYNDNVVALQVYNG</sequence>
<dbReference type="Proteomes" id="UP001597419">
    <property type="component" value="Unassembled WGS sequence"/>
</dbReference>
<evidence type="ECO:0000256" key="1">
    <source>
        <dbReference type="SAM" id="SignalP"/>
    </source>
</evidence>
<accession>A0ABW5GB17</accession>
<protein>
    <recommendedName>
        <fullName evidence="4">Secreted protein</fullName>
    </recommendedName>
</protein>
<comment type="caution">
    <text evidence="2">The sequence shown here is derived from an EMBL/GenBank/DDBJ whole genome shotgun (WGS) entry which is preliminary data.</text>
</comment>
<reference evidence="3" key="1">
    <citation type="journal article" date="2019" name="Int. J. Syst. Evol. Microbiol.">
        <title>The Global Catalogue of Microorganisms (GCM) 10K type strain sequencing project: providing services to taxonomists for standard genome sequencing and annotation.</title>
        <authorList>
            <consortium name="The Broad Institute Genomics Platform"/>
            <consortium name="The Broad Institute Genome Sequencing Center for Infectious Disease"/>
            <person name="Wu L."/>
            <person name="Ma J."/>
        </authorList>
    </citation>
    <scope>NUCLEOTIDE SEQUENCE [LARGE SCALE GENOMIC DNA]</scope>
    <source>
        <strain evidence="3">CGMCC 4.7643</strain>
    </source>
</reference>
<name>A0ABW5GB17_9PSEU</name>
<evidence type="ECO:0000313" key="3">
    <source>
        <dbReference type="Proteomes" id="UP001597419"/>
    </source>
</evidence>
<feature type="signal peptide" evidence="1">
    <location>
        <begin position="1"/>
        <end position="31"/>
    </location>
</feature>
<feature type="chain" id="PRO_5045419374" description="Secreted protein" evidence="1">
    <location>
        <begin position="32"/>
        <end position="195"/>
    </location>
</feature>
<keyword evidence="3" id="KW-1185">Reference proteome</keyword>
<keyword evidence="1" id="KW-0732">Signal</keyword>
<dbReference type="RefSeq" id="WP_345395103.1">
    <property type="nucleotide sequence ID" value="NZ_BAABHG010000007.1"/>
</dbReference>
<proteinExistence type="predicted"/>
<evidence type="ECO:0000313" key="2">
    <source>
        <dbReference type="EMBL" id="MFD2458252.1"/>
    </source>
</evidence>
<organism evidence="2 3">
    <name type="scientific">Amycolatopsis samaneae</name>
    <dbReference type="NCBI Taxonomy" id="664691"/>
    <lineage>
        <taxon>Bacteria</taxon>
        <taxon>Bacillati</taxon>
        <taxon>Actinomycetota</taxon>
        <taxon>Actinomycetes</taxon>
        <taxon>Pseudonocardiales</taxon>
        <taxon>Pseudonocardiaceae</taxon>
        <taxon>Amycolatopsis</taxon>
    </lineage>
</organism>
<evidence type="ECO:0008006" key="4">
    <source>
        <dbReference type="Google" id="ProtNLM"/>
    </source>
</evidence>